<dbReference type="Proteomes" id="UP000076154">
    <property type="component" value="Unassembled WGS sequence"/>
</dbReference>
<sequence length="222" mass="25199">MSSSTEGLVVPSQNAVPVFDPPPKYSAPSALTSFFHPPSFDDVMRQSDFDDPGRLPTYQSRQLERYHPYWKYRPPSPSRNDITRYFNTIYDEEYIPLDVPPRVEPTVPPPFPAITAVPLAPAFVPIVSRETQSGPIAFPALPQPRPVQMTWNHEGGTEDEHRRRIYRLRAVMIQFLMAVRRAIEMSAVEEPVVDAELAALMTLFDRSVGDEREDSEPADMDV</sequence>
<name>A0A369K5R5_HYPMA</name>
<dbReference type="InParanoid" id="A0A369K5R5"/>
<evidence type="ECO:0000313" key="3">
    <source>
        <dbReference type="Proteomes" id="UP000076154"/>
    </source>
</evidence>
<evidence type="ECO:0000256" key="1">
    <source>
        <dbReference type="SAM" id="MobiDB-lite"/>
    </source>
</evidence>
<feature type="region of interest" description="Disordered" evidence="1">
    <location>
        <begin position="1"/>
        <end position="21"/>
    </location>
</feature>
<protein>
    <submittedName>
        <fullName evidence="2">Uncharacterized protein</fullName>
    </submittedName>
</protein>
<evidence type="ECO:0000313" key="2">
    <source>
        <dbReference type="EMBL" id="RDB29248.1"/>
    </source>
</evidence>
<organism evidence="2 3">
    <name type="scientific">Hypsizygus marmoreus</name>
    <name type="common">White beech mushroom</name>
    <name type="synonym">Agaricus marmoreus</name>
    <dbReference type="NCBI Taxonomy" id="39966"/>
    <lineage>
        <taxon>Eukaryota</taxon>
        <taxon>Fungi</taxon>
        <taxon>Dikarya</taxon>
        <taxon>Basidiomycota</taxon>
        <taxon>Agaricomycotina</taxon>
        <taxon>Agaricomycetes</taxon>
        <taxon>Agaricomycetidae</taxon>
        <taxon>Agaricales</taxon>
        <taxon>Tricholomatineae</taxon>
        <taxon>Lyophyllaceae</taxon>
        <taxon>Hypsizygus</taxon>
    </lineage>
</organism>
<reference evidence="2" key="1">
    <citation type="submission" date="2018-04" db="EMBL/GenBank/DDBJ databases">
        <title>Whole genome sequencing of Hypsizygus marmoreus.</title>
        <authorList>
            <person name="Choi I.-G."/>
            <person name="Min B."/>
            <person name="Kim J.-G."/>
            <person name="Kim S."/>
            <person name="Oh Y.-L."/>
            <person name="Kong W.-S."/>
            <person name="Park H."/>
            <person name="Jeong J."/>
            <person name="Song E.-S."/>
        </authorList>
    </citation>
    <scope>NUCLEOTIDE SEQUENCE [LARGE SCALE GENOMIC DNA]</scope>
    <source>
        <strain evidence="2">51987-8</strain>
    </source>
</reference>
<accession>A0A369K5R5</accession>
<dbReference type="EMBL" id="LUEZ02000010">
    <property type="protein sequence ID" value="RDB29248.1"/>
    <property type="molecule type" value="Genomic_DNA"/>
</dbReference>
<keyword evidence="3" id="KW-1185">Reference proteome</keyword>
<feature type="compositionally biased region" description="Polar residues" evidence="1">
    <location>
        <begin position="1"/>
        <end position="15"/>
    </location>
</feature>
<dbReference type="AlphaFoldDB" id="A0A369K5R5"/>
<comment type="caution">
    <text evidence="2">The sequence shown here is derived from an EMBL/GenBank/DDBJ whole genome shotgun (WGS) entry which is preliminary data.</text>
</comment>
<gene>
    <name evidence="2" type="ORF">Hypma_015294</name>
</gene>
<proteinExistence type="predicted"/>
<dbReference type="OrthoDB" id="3066758at2759"/>